<sequence length="1210" mass="132121">MLRASSPSITQSALNPSATTPRSSVTTSTRVDVDNNSTLTTTPTQGSLPTPLANPTTLRIDVDSLPSFPLHSTNRLRSNSALPFIPHPHLPTRQPRHLSIVTNGIDHSQQQQQGQGRSSATLSATSPIEGGERYGHSLGPRNLVRGEPPLPPPKSPNRPRANTVSDQPYPLDSSTLVTSSIAPTTIQMAMLNGNEPMAAANMEGGEEVVKLIKQVLEKSDDDGDTLDLSRKDIARIDLEAVEMFKNGVGKGNKGVWRLALSYNLLRDWSIVDSFAKLSRLRYLNLKGNSFSQFPPAIIQMPALEILDFSKNRITCFPEQPGHLVKLKVLSLTSNKIRVLPSYMMEFTVLKVLKVDQNPIEWPPKDVLGPLCETSSLEGKPGASSRKKRTKEEDLKTWIDGMKKWMSLHVSEGARRSEEVYTASEEELSSATSFDTPANGEHWPEEVETFSMIDPSSQKAAHLVTASREESPRTEFIPWQRNVPNTRSEDSLLHSSSPGFSPHVKHSRDRSASSFTSTPSSSTDASLHSRTPSTNASQLPPSIPGHNRGGSYTPAQRNSGQMSVTSKKSLPDLRQSHAKIIQERRGDVGDERPVDLSLNVQSRPLRSPPVSAGVSSAGWNQERMARIIGRKGSVDLLPRVGEIREFAEKSSAQETPLIDESRNSYFRRLSTLPTSTISKTIPPFLLKFVDAIRGILFALSQLHTALRQFLVFAVNERVTGVFGRVMEPAGTYLNKLINALDRFDSMSRRGTPPIQAIKDVFDTTKESVAVFGKVVAVVRLQIPALWGCDIRYTRTLLVNVYGAMAEVATSWRLMAKILPEIKMLFMDVPSRSVASGQKITSSGPFSGRTPISPIIERRESHSPQPVMGFLPLNIDSTLPQDGSPTAPAERRRAQAARLGRERRQAGSYSSQDVERGMMMGSPPFKVGAYVGPEFGAHRRDGSGTIHLPLPEEDEVQLELPAIANYTSPSSGSTPRTFLQGHQPSLSSGSSHALHPPRKLSVDVRPPTPASATLFDDDLLDVIETATDVAFTSWLKLAEEVGASSPPLSRSSHIKSPSMSSSSSQGHGQADSTKIPSSNPLPLQSSHARRPSTMSPKHHAELVHYLSVAEQHTATLRESLMRLRATPSLLPISSIPDDAQQFIKVVVKVSELVKAMSFSHPFPPIIRQTIGKLTQATRECAILMQVSSLRPAQGTPAIVPPSARSFNSGLLA</sequence>
<dbReference type="InterPro" id="IPR019487">
    <property type="entry name" value="RAM_signalling_pathway_SOG2"/>
</dbReference>
<feature type="region of interest" description="Disordered" evidence="1">
    <location>
        <begin position="1040"/>
        <end position="1094"/>
    </location>
</feature>
<name>A0A1E3IH32_9TREE</name>
<dbReference type="RefSeq" id="XP_066067401.1">
    <property type="nucleotide sequence ID" value="XM_066211304.1"/>
</dbReference>
<dbReference type="Pfam" id="PF10428">
    <property type="entry name" value="SOG2"/>
    <property type="match status" value="1"/>
</dbReference>
<organism evidence="3 4">
    <name type="scientific">Cryptococcus depauperatus CBS 7841</name>
    <dbReference type="NCBI Taxonomy" id="1295531"/>
    <lineage>
        <taxon>Eukaryota</taxon>
        <taxon>Fungi</taxon>
        <taxon>Dikarya</taxon>
        <taxon>Basidiomycota</taxon>
        <taxon>Agaricomycotina</taxon>
        <taxon>Tremellomycetes</taxon>
        <taxon>Tremellales</taxon>
        <taxon>Cryptococcaceae</taxon>
        <taxon>Cryptococcus</taxon>
    </lineage>
</organism>
<feature type="compositionally biased region" description="Polar residues" evidence="1">
    <location>
        <begin position="160"/>
        <end position="175"/>
    </location>
</feature>
<feature type="region of interest" description="Disordered" evidence="1">
    <location>
        <begin position="417"/>
        <end position="441"/>
    </location>
</feature>
<feature type="compositionally biased region" description="Polar residues" evidence="1">
    <location>
        <begin position="963"/>
        <end position="989"/>
    </location>
</feature>
<dbReference type="OrthoDB" id="1394818at2759"/>
<feature type="compositionally biased region" description="Polar residues" evidence="1">
    <location>
        <begin position="34"/>
        <end position="54"/>
    </location>
</feature>
<feature type="compositionally biased region" description="Basic and acidic residues" evidence="1">
    <location>
        <begin position="887"/>
        <end position="903"/>
    </location>
</feature>
<feature type="region of interest" description="Disordered" evidence="1">
    <location>
        <begin position="876"/>
        <end position="915"/>
    </location>
</feature>
<feature type="domain" description="Disease resistance R13L4/SHOC-2-like LRR" evidence="2">
    <location>
        <begin position="271"/>
        <end position="418"/>
    </location>
</feature>
<feature type="compositionally biased region" description="Polar residues" evidence="1">
    <location>
        <begin position="1063"/>
        <end position="1084"/>
    </location>
</feature>
<dbReference type="InterPro" id="IPR050216">
    <property type="entry name" value="LRR_domain-containing"/>
</dbReference>
<feature type="region of interest" description="Disordered" evidence="1">
    <location>
        <begin position="963"/>
        <end position="1004"/>
    </location>
</feature>
<evidence type="ECO:0000259" key="2">
    <source>
        <dbReference type="Pfam" id="PF23598"/>
    </source>
</evidence>
<dbReference type="KEGG" id="cdep:91086085"/>
<dbReference type="InterPro" id="IPR032675">
    <property type="entry name" value="LRR_dom_sf"/>
</dbReference>
<accession>A0A1E3IH32</accession>
<evidence type="ECO:0000313" key="4">
    <source>
        <dbReference type="Proteomes" id="UP000094043"/>
    </source>
</evidence>
<feature type="compositionally biased region" description="Polar residues" evidence="1">
    <location>
        <begin position="1"/>
        <end position="15"/>
    </location>
</feature>
<dbReference type="SUPFAM" id="SSF52058">
    <property type="entry name" value="L domain-like"/>
    <property type="match status" value="1"/>
</dbReference>
<feature type="region of interest" description="Disordered" evidence="1">
    <location>
        <begin position="1"/>
        <end position="54"/>
    </location>
</feature>
<dbReference type="Proteomes" id="UP000094043">
    <property type="component" value="Chromosome 2"/>
</dbReference>
<reference evidence="3" key="1">
    <citation type="submission" date="2016-06" db="EMBL/GenBank/DDBJ databases">
        <authorList>
            <person name="Cuomo C."/>
            <person name="Litvintseva A."/>
            <person name="Heitman J."/>
            <person name="Chen Y."/>
            <person name="Sun S."/>
            <person name="Springer D."/>
            <person name="Dromer F."/>
            <person name="Young S."/>
            <person name="Zeng Q."/>
            <person name="Chapman S."/>
            <person name="Gujja S."/>
            <person name="Saif S."/>
            <person name="Birren B."/>
        </authorList>
    </citation>
    <scope>NUCLEOTIDE SEQUENCE</scope>
    <source>
        <strain evidence="3">CBS 7841</strain>
    </source>
</reference>
<feature type="compositionally biased region" description="Polar residues" evidence="1">
    <location>
        <begin position="552"/>
        <end position="567"/>
    </location>
</feature>
<dbReference type="VEuPathDB" id="FungiDB:L203_03114"/>
<feature type="compositionally biased region" description="Polar residues" evidence="1">
    <location>
        <begin position="529"/>
        <end position="539"/>
    </location>
</feature>
<dbReference type="AlphaFoldDB" id="A0A1E3IH32"/>
<proteinExistence type="predicted"/>
<feature type="compositionally biased region" description="Low complexity" evidence="1">
    <location>
        <begin position="16"/>
        <end position="30"/>
    </location>
</feature>
<dbReference type="InterPro" id="IPR003591">
    <property type="entry name" value="Leu-rich_rpt_typical-subtyp"/>
</dbReference>
<feature type="region of interest" description="Disordered" evidence="1">
    <location>
        <begin position="106"/>
        <end position="175"/>
    </location>
</feature>
<dbReference type="PANTHER" id="PTHR48051:SF54">
    <property type="entry name" value="LEUCINE-RICH REPEAT-CONTAINING PROTEIN"/>
    <property type="match status" value="1"/>
</dbReference>
<feature type="compositionally biased region" description="Polar residues" evidence="1">
    <location>
        <begin position="117"/>
        <end position="126"/>
    </location>
</feature>
<gene>
    <name evidence="3" type="ORF">L203_101873</name>
</gene>
<feature type="compositionally biased region" description="Low complexity" evidence="1">
    <location>
        <begin position="1047"/>
        <end position="1062"/>
    </location>
</feature>
<dbReference type="EMBL" id="CP143785">
    <property type="protein sequence ID" value="WVN86701.1"/>
    <property type="molecule type" value="Genomic_DNA"/>
</dbReference>
<reference evidence="3" key="3">
    <citation type="submission" date="2024-01" db="EMBL/GenBank/DDBJ databases">
        <authorList>
            <person name="Coelho M.A."/>
            <person name="David-Palma M."/>
            <person name="Shea T."/>
            <person name="Sun S."/>
            <person name="Cuomo C.A."/>
            <person name="Heitman J."/>
        </authorList>
    </citation>
    <scope>NUCLEOTIDE SEQUENCE</scope>
    <source>
        <strain evidence="3">CBS 7841</strain>
    </source>
</reference>
<dbReference type="Gene3D" id="3.80.10.10">
    <property type="entry name" value="Ribonuclease Inhibitor"/>
    <property type="match status" value="1"/>
</dbReference>
<dbReference type="PANTHER" id="PTHR48051">
    <property type="match status" value="1"/>
</dbReference>
<dbReference type="GO" id="GO:0005737">
    <property type="term" value="C:cytoplasm"/>
    <property type="evidence" value="ECO:0007669"/>
    <property type="project" value="TreeGrafter"/>
</dbReference>
<protein>
    <recommendedName>
        <fullName evidence="2">Disease resistance R13L4/SHOC-2-like LRR domain-containing protein</fullName>
    </recommendedName>
</protein>
<dbReference type="Pfam" id="PF23598">
    <property type="entry name" value="LRR_14"/>
    <property type="match status" value="1"/>
</dbReference>
<feature type="region of interest" description="Disordered" evidence="1">
    <location>
        <begin position="372"/>
        <end position="391"/>
    </location>
</feature>
<reference evidence="3" key="2">
    <citation type="journal article" date="2022" name="Elife">
        <title>Obligate sexual reproduction of a homothallic fungus closely related to the Cryptococcus pathogenic species complex.</title>
        <authorList>
            <person name="Passer A.R."/>
            <person name="Clancey S.A."/>
            <person name="Shea T."/>
            <person name="David-Palma M."/>
            <person name="Averette A.F."/>
            <person name="Boekhout T."/>
            <person name="Porcel B.M."/>
            <person name="Nowrousian M."/>
            <person name="Cuomo C.A."/>
            <person name="Sun S."/>
            <person name="Heitman J."/>
            <person name="Coelho M.A."/>
        </authorList>
    </citation>
    <scope>NUCLEOTIDE SEQUENCE</scope>
    <source>
        <strain evidence="3">CBS 7841</strain>
    </source>
</reference>
<evidence type="ECO:0000313" key="3">
    <source>
        <dbReference type="EMBL" id="WVN86701.1"/>
    </source>
</evidence>
<evidence type="ECO:0000256" key="1">
    <source>
        <dbReference type="SAM" id="MobiDB-lite"/>
    </source>
</evidence>
<feature type="region of interest" description="Disordered" evidence="1">
    <location>
        <begin position="454"/>
        <end position="572"/>
    </location>
</feature>
<dbReference type="SMART" id="SM00369">
    <property type="entry name" value="LRR_TYP"/>
    <property type="match status" value="3"/>
</dbReference>
<dbReference type="InterPro" id="IPR055414">
    <property type="entry name" value="LRR_R13L4/SHOC2-like"/>
</dbReference>
<dbReference type="GeneID" id="91086085"/>
<keyword evidence="4" id="KW-1185">Reference proteome</keyword>
<feature type="compositionally biased region" description="Low complexity" evidence="1">
    <location>
        <begin position="511"/>
        <end position="528"/>
    </location>
</feature>